<evidence type="ECO:0000313" key="2">
    <source>
        <dbReference type="Proteomes" id="UP000178419"/>
    </source>
</evidence>
<reference evidence="1 2" key="1">
    <citation type="journal article" date="2016" name="Nat. Commun.">
        <title>Thousands of microbial genomes shed light on interconnected biogeochemical processes in an aquifer system.</title>
        <authorList>
            <person name="Anantharaman K."/>
            <person name="Brown C.T."/>
            <person name="Hug L.A."/>
            <person name="Sharon I."/>
            <person name="Castelle C.J."/>
            <person name="Probst A.J."/>
            <person name="Thomas B.C."/>
            <person name="Singh A."/>
            <person name="Wilkins M.J."/>
            <person name="Karaoz U."/>
            <person name="Brodie E.L."/>
            <person name="Williams K.H."/>
            <person name="Hubbard S.S."/>
            <person name="Banfield J.F."/>
        </authorList>
    </citation>
    <scope>NUCLEOTIDE SEQUENCE [LARGE SCALE GENOMIC DNA]</scope>
</reference>
<gene>
    <name evidence="1" type="ORF">A2714_00915</name>
</gene>
<dbReference type="AlphaFoldDB" id="A0A1F7Y0B6"/>
<sequence>MVIELGKGVSILGSVTPEPERRVERARDAVLGIEDLLKTTGDAVYEDLTTLRKTALDRAKIVLEELGVTREQVVESFNALARDSADLTEEKEGPAI</sequence>
<organism evidence="1 2">
    <name type="scientific">Candidatus Woesebacteria bacterium RIFCSPHIGHO2_01_FULL_38_9</name>
    <dbReference type="NCBI Taxonomy" id="1802492"/>
    <lineage>
        <taxon>Bacteria</taxon>
        <taxon>Candidatus Woeseibacteriota</taxon>
    </lineage>
</organism>
<protein>
    <submittedName>
        <fullName evidence="1">Uncharacterized protein</fullName>
    </submittedName>
</protein>
<dbReference type="EMBL" id="MGGE01000043">
    <property type="protein sequence ID" value="OGM20379.1"/>
    <property type="molecule type" value="Genomic_DNA"/>
</dbReference>
<dbReference type="Proteomes" id="UP000178419">
    <property type="component" value="Unassembled WGS sequence"/>
</dbReference>
<comment type="caution">
    <text evidence="1">The sequence shown here is derived from an EMBL/GenBank/DDBJ whole genome shotgun (WGS) entry which is preliminary data.</text>
</comment>
<evidence type="ECO:0000313" key="1">
    <source>
        <dbReference type="EMBL" id="OGM20379.1"/>
    </source>
</evidence>
<name>A0A1F7Y0B6_9BACT</name>
<proteinExistence type="predicted"/>
<accession>A0A1F7Y0B6</accession>